<evidence type="ECO:0000256" key="1">
    <source>
        <dbReference type="ARBA" id="ARBA00023015"/>
    </source>
</evidence>
<dbReference type="InterPro" id="IPR005471">
    <property type="entry name" value="Tscrpt_reg_IclR_N"/>
</dbReference>
<dbReference type="Proteomes" id="UP000198348">
    <property type="component" value="Unassembled WGS sequence"/>
</dbReference>
<evidence type="ECO:0000259" key="4">
    <source>
        <dbReference type="PROSITE" id="PS51077"/>
    </source>
</evidence>
<feature type="domain" description="IclR-ED" evidence="5">
    <location>
        <begin position="75"/>
        <end position="254"/>
    </location>
</feature>
<evidence type="ECO:0000256" key="3">
    <source>
        <dbReference type="ARBA" id="ARBA00023163"/>
    </source>
</evidence>
<keyword evidence="2" id="KW-0238">DNA-binding</keyword>
<dbReference type="AlphaFoldDB" id="A0A238ZST1"/>
<dbReference type="Pfam" id="PF09339">
    <property type="entry name" value="HTH_IclR"/>
    <property type="match status" value="1"/>
</dbReference>
<dbReference type="SMART" id="SM00346">
    <property type="entry name" value="HTH_ICLR"/>
    <property type="match status" value="1"/>
</dbReference>
<dbReference type="PANTHER" id="PTHR30136">
    <property type="entry name" value="HELIX-TURN-HELIX TRANSCRIPTIONAL REGULATOR, ICLR FAMILY"/>
    <property type="match status" value="1"/>
</dbReference>
<dbReference type="PROSITE" id="PS51077">
    <property type="entry name" value="HTH_ICLR"/>
    <property type="match status" value="1"/>
</dbReference>
<keyword evidence="7" id="KW-1185">Reference proteome</keyword>
<evidence type="ECO:0000259" key="5">
    <source>
        <dbReference type="PROSITE" id="PS51078"/>
    </source>
</evidence>
<dbReference type="InterPro" id="IPR014757">
    <property type="entry name" value="Tscrpt_reg_IclR_C"/>
</dbReference>
<dbReference type="PROSITE" id="PS51078">
    <property type="entry name" value="ICLR_ED"/>
    <property type="match status" value="1"/>
</dbReference>
<dbReference type="Gene3D" id="3.30.450.40">
    <property type="match status" value="1"/>
</dbReference>
<dbReference type="EMBL" id="FZNW01000024">
    <property type="protein sequence ID" value="SNR85733.1"/>
    <property type="molecule type" value="Genomic_DNA"/>
</dbReference>
<dbReference type="SUPFAM" id="SSF46785">
    <property type="entry name" value="Winged helix' DNA-binding domain"/>
    <property type="match status" value="1"/>
</dbReference>
<accession>A0A238ZST1</accession>
<dbReference type="OrthoDB" id="60629at2"/>
<dbReference type="SUPFAM" id="SSF55781">
    <property type="entry name" value="GAF domain-like"/>
    <property type="match status" value="1"/>
</dbReference>
<name>A0A238ZST1_9PSEU</name>
<feature type="domain" description="HTH iclR-type" evidence="4">
    <location>
        <begin position="14"/>
        <end position="74"/>
    </location>
</feature>
<reference evidence="6 7" key="1">
    <citation type="submission" date="2017-06" db="EMBL/GenBank/DDBJ databases">
        <authorList>
            <person name="Kim H.J."/>
            <person name="Triplett B.A."/>
        </authorList>
    </citation>
    <scope>NUCLEOTIDE SEQUENCE [LARGE SCALE GENOMIC DNA]</scope>
    <source>
        <strain evidence="6 7">DSM 45207</strain>
    </source>
</reference>
<dbReference type="GO" id="GO:0003677">
    <property type="term" value="F:DNA binding"/>
    <property type="evidence" value="ECO:0007669"/>
    <property type="project" value="UniProtKB-KW"/>
</dbReference>
<sequence>MRAAERNDPQESSPSTTARITALLTAFRPGDDALGVSELARRTGLPKTSTHRLVRHMLANGLLERDGEAVRLGLRLFEIGQLATRQRGLVDAARPHLADLREATHNTVHLAVLEGTEVVYLDVLRGPDAPRLPSRIGGRFPAHATGVGKAILAYSAANVLDTVLAAGLRPVSKKTITSPAVLRNQLARIRDSGIAYDREESGVGVVCAAGPLLDGAGRAVAAISISGWSNRMRTDRIAPAVRTAALTLSRTVTLR</sequence>
<evidence type="ECO:0000313" key="6">
    <source>
        <dbReference type="EMBL" id="SNR85733.1"/>
    </source>
</evidence>
<keyword evidence="3" id="KW-0804">Transcription</keyword>
<keyword evidence="1" id="KW-0805">Transcription regulation</keyword>
<proteinExistence type="predicted"/>
<dbReference type="Gene3D" id="1.10.10.10">
    <property type="entry name" value="Winged helix-like DNA-binding domain superfamily/Winged helix DNA-binding domain"/>
    <property type="match status" value="1"/>
</dbReference>
<dbReference type="Pfam" id="PF01614">
    <property type="entry name" value="IclR_C"/>
    <property type="match status" value="1"/>
</dbReference>
<gene>
    <name evidence="6" type="ORF">SAMN06265360_12416</name>
</gene>
<dbReference type="PANTHER" id="PTHR30136:SF24">
    <property type="entry name" value="HTH-TYPE TRANSCRIPTIONAL REPRESSOR ALLR"/>
    <property type="match status" value="1"/>
</dbReference>
<dbReference type="InterPro" id="IPR029016">
    <property type="entry name" value="GAF-like_dom_sf"/>
</dbReference>
<dbReference type="GO" id="GO:0003700">
    <property type="term" value="F:DNA-binding transcription factor activity"/>
    <property type="evidence" value="ECO:0007669"/>
    <property type="project" value="TreeGrafter"/>
</dbReference>
<evidence type="ECO:0000256" key="2">
    <source>
        <dbReference type="ARBA" id="ARBA00023125"/>
    </source>
</evidence>
<dbReference type="InterPro" id="IPR036390">
    <property type="entry name" value="WH_DNA-bd_sf"/>
</dbReference>
<dbReference type="RefSeq" id="WP_089303132.1">
    <property type="nucleotide sequence ID" value="NZ_FZNW01000024.1"/>
</dbReference>
<dbReference type="InterPro" id="IPR036388">
    <property type="entry name" value="WH-like_DNA-bd_sf"/>
</dbReference>
<protein>
    <submittedName>
        <fullName evidence="6">Transcriptional regulator, IclR family</fullName>
    </submittedName>
</protein>
<evidence type="ECO:0000313" key="7">
    <source>
        <dbReference type="Proteomes" id="UP000198348"/>
    </source>
</evidence>
<organism evidence="6 7">
    <name type="scientific">Haloechinothrix alba</name>
    <dbReference type="NCBI Taxonomy" id="664784"/>
    <lineage>
        <taxon>Bacteria</taxon>
        <taxon>Bacillati</taxon>
        <taxon>Actinomycetota</taxon>
        <taxon>Actinomycetes</taxon>
        <taxon>Pseudonocardiales</taxon>
        <taxon>Pseudonocardiaceae</taxon>
        <taxon>Haloechinothrix</taxon>
    </lineage>
</organism>
<dbReference type="GO" id="GO:0045892">
    <property type="term" value="P:negative regulation of DNA-templated transcription"/>
    <property type="evidence" value="ECO:0007669"/>
    <property type="project" value="TreeGrafter"/>
</dbReference>
<dbReference type="InterPro" id="IPR050707">
    <property type="entry name" value="HTH_MetabolicPath_Reg"/>
</dbReference>